<dbReference type="HOGENOM" id="CLU_2427215_0_0_1"/>
<sequence length="91" mass="10655">MQTLVVRVRTGFYVHTEDSDKMEELLRTTLAEFCDDGLRLLFEWCAYPASIALRTGLDYLLPDDIRMPQGYIPIVPPEMTLEREWHCSDLF</sequence>
<dbReference type="RefSeq" id="XP_007863307.1">
    <property type="nucleotide sequence ID" value="XM_007865116.1"/>
</dbReference>
<evidence type="ECO:0000313" key="1">
    <source>
        <dbReference type="EMBL" id="EPQ58011.1"/>
    </source>
</evidence>
<accession>S7QDZ3</accession>
<keyword evidence="2" id="KW-1185">Reference proteome</keyword>
<reference evidence="1 2" key="1">
    <citation type="journal article" date="2012" name="Science">
        <title>The Paleozoic origin of enzymatic lignin decomposition reconstructed from 31 fungal genomes.</title>
        <authorList>
            <person name="Floudas D."/>
            <person name="Binder M."/>
            <person name="Riley R."/>
            <person name="Barry K."/>
            <person name="Blanchette R.A."/>
            <person name="Henrissat B."/>
            <person name="Martinez A.T."/>
            <person name="Otillar R."/>
            <person name="Spatafora J.W."/>
            <person name="Yadav J.S."/>
            <person name="Aerts A."/>
            <person name="Benoit I."/>
            <person name="Boyd A."/>
            <person name="Carlson A."/>
            <person name="Copeland A."/>
            <person name="Coutinho P.M."/>
            <person name="de Vries R.P."/>
            <person name="Ferreira P."/>
            <person name="Findley K."/>
            <person name="Foster B."/>
            <person name="Gaskell J."/>
            <person name="Glotzer D."/>
            <person name="Gorecki P."/>
            <person name="Heitman J."/>
            <person name="Hesse C."/>
            <person name="Hori C."/>
            <person name="Igarashi K."/>
            <person name="Jurgens J.A."/>
            <person name="Kallen N."/>
            <person name="Kersten P."/>
            <person name="Kohler A."/>
            <person name="Kuees U."/>
            <person name="Kumar T.K.A."/>
            <person name="Kuo A."/>
            <person name="LaButti K."/>
            <person name="Larrondo L.F."/>
            <person name="Lindquist E."/>
            <person name="Ling A."/>
            <person name="Lombard V."/>
            <person name="Lucas S."/>
            <person name="Lundell T."/>
            <person name="Martin R."/>
            <person name="McLaughlin D.J."/>
            <person name="Morgenstern I."/>
            <person name="Morin E."/>
            <person name="Murat C."/>
            <person name="Nagy L.G."/>
            <person name="Nolan M."/>
            <person name="Ohm R.A."/>
            <person name="Patyshakuliyeva A."/>
            <person name="Rokas A."/>
            <person name="Ruiz-Duenas F.J."/>
            <person name="Sabat G."/>
            <person name="Salamov A."/>
            <person name="Samejima M."/>
            <person name="Schmutz J."/>
            <person name="Slot J.C."/>
            <person name="St John F."/>
            <person name="Stenlid J."/>
            <person name="Sun H."/>
            <person name="Sun S."/>
            <person name="Syed K."/>
            <person name="Tsang A."/>
            <person name="Wiebenga A."/>
            <person name="Young D."/>
            <person name="Pisabarro A."/>
            <person name="Eastwood D.C."/>
            <person name="Martin F."/>
            <person name="Cullen D."/>
            <person name="Grigoriev I.V."/>
            <person name="Hibbett D.S."/>
        </authorList>
    </citation>
    <scope>NUCLEOTIDE SEQUENCE [LARGE SCALE GENOMIC DNA]</scope>
    <source>
        <strain evidence="1 2">ATCC 11539</strain>
    </source>
</reference>
<dbReference type="KEGG" id="gtr:GLOTRDRAFT_109991"/>
<proteinExistence type="predicted"/>
<dbReference type="AlphaFoldDB" id="S7QDZ3"/>
<dbReference type="Proteomes" id="UP000030669">
    <property type="component" value="Unassembled WGS sequence"/>
</dbReference>
<dbReference type="GeneID" id="19299129"/>
<organism evidence="1 2">
    <name type="scientific">Gloeophyllum trabeum (strain ATCC 11539 / FP-39264 / Madison 617)</name>
    <name type="common">Brown rot fungus</name>
    <dbReference type="NCBI Taxonomy" id="670483"/>
    <lineage>
        <taxon>Eukaryota</taxon>
        <taxon>Fungi</taxon>
        <taxon>Dikarya</taxon>
        <taxon>Basidiomycota</taxon>
        <taxon>Agaricomycotina</taxon>
        <taxon>Agaricomycetes</taxon>
        <taxon>Gloeophyllales</taxon>
        <taxon>Gloeophyllaceae</taxon>
        <taxon>Gloeophyllum</taxon>
    </lineage>
</organism>
<dbReference type="EMBL" id="KB469298">
    <property type="protein sequence ID" value="EPQ58011.1"/>
    <property type="molecule type" value="Genomic_DNA"/>
</dbReference>
<gene>
    <name evidence="1" type="ORF">GLOTRDRAFT_109991</name>
</gene>
<name>S7QDZ3_GLOTA</name>
<evidence type="ECO:0000313" key="2">
    <source>
        <dbReference type="Proteomes" id="UP000030669"/>
    </source>
</evidence>
<protein>
    <submittedName>
        <fullName evidence="1">Uncharacterized protein</fullName>
    </submittedName>
</protein>